<dbReference type="InterPro" id="IPR039609">
    <property type="entry name" value="VQ_15/22"/>
</dbReference>
<sequence>MASYENLITEQTWQFRPAFPDAWFSDELSEEIERQTRSFSSDSSHGDVFSAEIGESLFSTPAQTPTVSGGLESEIVVSRKRRGGVPTTGRVAKLRKPSKSKRLAMTTFIVADPENFRQMVQRATGVRFGGLDEQSPELEPGRINGVNWDGGLLPTLDTSDFYVDGSSSYKAAPPATERIFDSVCSFPTLESWSM</sequence>
<evidence type="ECO:0000313" key="3">
    <source>
        <dbReference type="Proteomes" id="UP001632038"/>
    </source>
</evidence>
<evidence type="ECO:0000259" key="1">
    <source>
        <dbReference type="Pfam" id="PF05678"/>
    </source>
</evidence>
<accession>A0ABD3CML4</accession>
<dbReference type="EMBL" id="JAVIJP010000034">
    <property type="protein sequence ID" value="KAL3629837.1"/>
    <property type="molecule type" value="Genomic_DNA"/>
</dbReference>
<keyword evidence="3" id="KW-1185">Reference proteome</keyword>
<dbReference type="PANTHER" id="PTHR33179">
    <property type="entry name" value="VQ MOTIF-CONTAINING PROTEIN"/>
    <property type="match status" value="1"/>
</dbReference>
<comment type="caution">
    <text evidence="2">The sequence shown here is derived from an EMBL/GenBank/DDBJ whole genome shotgun (WGS) entry which is preliminary data.</text>
</comment>
<dbReference type="InterPro" id="IPR008889">
    <property type="entry name" value="VQ"/>
</dbReference>
<organism evidence="2 3">
    <name type="scientific">Castilleja foliolosa</name>
    <dbReference type="NCBI Taxonomy" id="1961234"/>
    <lineage>
        <taxon>Eukaryota</taxon>
        <taxon>Viridiplantae</taxon>
        <taxon>Streptophyta</taxon>
        <taxon>Embryophyta</taxon>
        <taxon>Tracheophyta</taxon>
        <taxon>Spermatophyta</taxon>
        <taxon>Magnoliopsida</taxon>
        <taxon>eudicotyledons</taxon>
        <taxon>Gunneridae</taxon>
        <taxon>Pentapetalae</taxon>
        <taxon>asterids</taxon>
        <taxon>lamiids</taxon>
        <taxon>Lamiales</taxon>
        <taxon>Orobanchaceae</taxon>
        <taxon>Pedicularideae</taxon>
        <taxon>Castillejinae</taxon>
        <taxon>Castilleja</taxon>
    </lineage>
</organism>
<dbReference type="PANTHER" id="PTHR33179:SF9">
    <property type="entry name" value="OS01G0278000 PROTEIN"/>
    <property type="match status" value="1"/>
</dbReference>
<feature type="domain" description="VQ" evidence="1">
    <location>
        <begin position="106"/>
        <end position="125"/>
    </location>
</feature>
<evidence type="ECO:0000313" key="2">
    <source>
        <dbReference type="EMBL" id="KAL3629837.1"/>
    </source>
</evidence>
<proteinExistence type="predicted"/>
<dbReference type="AlphaFoldDB" id="A0ABD3CML4"/>
<name>A0ABD3CML4_9LAMI</name>
<reference evidence="3" key="1">
    <citation type="journal article" date="2024" name="IScience">
        <title>Strigolactones Initiate the Formation of Haustorium-like Structures in Castilleja.</title>
        <authorList>
            <person name="Buerger M."/>
            <person name="Peterson D."/>
            <person name="Chory J."/>
        </authorList>
    </citation>
    <scope>NUCLEOTIDE SEQUENCE [LARGE SCALE GENOMIC DNA]</scope>
</reference>
<gene>
    <name evidence="2" type="ORF">CASFOL_027059</name>
</gene>
<protein>
    <recommendedName>
        <fullName evidence="1">VQ domain-containing protein</fullName>
    </recommendedName>
</protein>
<dbReference type="Proteomes" id="UP001632038">
    <property type="component" value="Unassembled WGS sequence"/>
</dbReference>
<dbReference type="Pfam" id="PF05678">
    <property type="entry name" value="VQ"/>
    <property type="match status" value="1"/>
</dbReference>